<dbReference type="Proteomes" id="UP000239576">
    <property type="component" value="Unassembled WGS sequence"/>
</dbReference>
<dbReference type="GO" id="GO:0006355">
    <property type="term" value="P:regulation of DNA-templated transcription"/>
    <property type="evidence" value="ECO:0007669"/>
    <property type="project" value="InterPro"/>
</dbReference>
<dbReference type="PROSITE" id="PS50110">
    <property type="entry name" value="RESPONSE_REGULATORY"/>
    <property type="match status" value="1"/>
</dbReference>
<dbReference type="InterPro" id="IPR011006">
    <property type="entry name" value="CheY-like_superfamily"/>
</dbReference>
<dbReference type="PROSITE" id="PS00622">
    <property type="entry name" value="HTH_LUXR_1"/>
    <property type="match status" value="1"/>
</dbReference>
<comment type="caution">
    <text evidence="7">The sequence shown here is derived from an EMBL/GenBank/DDBJ whole genome shotgun (WGS) entry which is preliminary data.</text>
</comment>
<sequence length="236" mass="26627">MPLTILVADDDLGTRLSISDYLGANGYLVIAAENGQEALRLVDEYQPHLVITDITMPQMDGYELVSRIRQRPTSRLLPVVFLTARNDTQERIRGYQAGCDVYLSKPFELQELGAVVRNLLERLQLIELEWRFARGDAARRDAEQTEARSSPSGRNEYQSIAQHAALSVAVAALNLTQREREVLKILSDGHSNMQIGESLHLSPRTVEKYVSSLLRKTDTSNRAELVRFAMDHHLVE</sequence>
<evidence type="ECO:0000256" key="4">
    <source>
        <dbReference type="PROSITE-ProRule" id="PRU00169"/>
    </source>
</evidence>
<keyword evidence="8" id="KW-1185">Reference proteome</keyword>
<keyword evidence="3" id="KW-0804">Transcription</keyword>
<dbReference type="Gene3D" id="3.40.50.2300">
    <property type="match status" value="1"/>
</dbReference>
<reference evidence="8" key="1">
    <citation type="submission" date="2018-02" db="EMBL/GenBank/DDBJ databases">
        <authorList>
            <person name="Moore K."/>
            <person name="Momper L."/>
        </authorList>
    </citation>
    <scope>NUCLEOTIDE SEQUENCE [LARGE SCALE GENOMIC DNA]</scope>
    <source>
        <strain evidence="8">ULC18</strain>
    </source>
</reference>
<feature type="domain" description="HTH luxR-type" evidence="5">
    <location>
        <begin position="168"/>
        <end position="233"/>
    </location>
</feature>
<evidence type="ECO:0000256" key="1">
    <source>
        <dbReference type="ARBA" id="ARBA00023015"/>
    </source>
</evidence>
<evidence type="ECO:0000256" key="2">
    <source>
        <dbReference type="ARBA" id="ARBA00023125"/>
    </source>
</evidence>
<evidence type="ECO:0000313" key="7">
    <source>
        <dbReference type="EMBL" id="PSB25765.1"/>
    </source>
</evidence>
<dbReference type="InterPro" id="IPR039420">
    <property type="entry name" value="WalR-like"/>
</dbReference>
<feature type="modified residue" description="4-aspartylphosphate" evidence="4">
    <location>
        <position position="53"/>
    </location>
</feature>
<dbReference type="InterPro" id="IPR016032">
    <property type="entry name" value="Sig_transdc_resp-reg_C-effctor"/>
</dbReference>
<dbReference type="PANTHER" id="PTHR48111:SF67">
    <property type="entry name" value="TRANSCRIPTIONAL REGULATORY PROTEIN TCTD"/>
    <property type="match status" value="1"/>
</dbReference>
<keyword evidence="1" id="KW-0805">Transcription regulation</keyword>
<name>A0A2T1DZ41_9CYAN</name>
<dbReference type="GO" id="GO:0000976">
    <property type="term" value="F:transcription cis-regulatory region binding"/>
    <property type="evidence" value="ECO:0007669"/>
    <property type="project" value="TreeGrafter"/>
</dbReference>
<dbReference type="Gene3D" id="1.10.10.10">
    <property type="entry name" value="Winged helix-like DNA-binding domain superfamily/Winged helix DNA-binding domain"/>
    <property type="match status" value="1"/>
</dbReference>
<dbReference type="GO" id="GO:0032993">
    <property type="term" value="C:protein-DNA complex"/>
    <property type="evidence" value="ECO:0007669"/>
    <property type="project" value="TreeGrafter"/>
</dbReference>
<evidence type="ECO:0000313" key="8">
    <source>
        <dbReference type="Proteomes" id="UP000239576"/>
    </source>
</evidence>
<dbReference type="InterPro" id="IPR001789">
    <property type="entry name" value="Sig_transdc_resp-reg_receiver"/>
</dbReference>
<dbReference type="GO" id="GO:0000156">
    <property type="term" value="F:phosphorelay response regulator activity"/>
    <property type="evidence" value="ECO:0007669"/>
    <property type="project" value="TreeGrafter"/>
</dbReference>
<dbReference type="SUPFAM" id="SSF52172">
    <property type="entry name" value="CheY-like"/>
    <property type="match status" value="1"/>
</dbReference>
<dbReference type="EMBL" id="PVWK01000121">
    <property type="protein sequence ID" value="PSB25765.1"/>
    <property type="molecule type" value="Genomic_DNA"/>
</dbReference>
<keyword evidence="2 7" id="KW-0238">DNA-binding</keyword>
<proteinExistence type="predicted"/>
<dbReference type="SMART" id="SM00448">
    <property type="entry name" value="REC"/>
    <property type="match status" value="1"/>
</dbReference>
<feature type="domain" description="Response regulatory" evidence="6">
    <location>
        <begin position="4"/>
        <end position="120"/>
    </location>
</feature>
<dbReference type="AlphaFoldDB" id="A0A2T1DZ41"/>
<evidence type="ECO:0000256" key="3">
    <source>
        <dbReference type="ARBA" id="ARBA00023163"/>
    </source>
</evidence>
<dbReference type="SUPFAM" id="SSF46894">
    <property type="entry name" value="C-terminal effector domain of the bipartite response regulators"/>
    <property type="match status" value="1"/>
</dbReference>
<dbReference type="PRINTS" id="PR00038">
    <property type="entry name" value="HTHLUXR"/>
</dbReference>
<organism evidence="7 8">
    <name type="scientific">Stenomitos frigidus ULC18</name>
    <dbReference type="NCBI Taxonomy" id="2107698"/>
    <lineage>
        <taxon>Bacteria</taxon>
        <taxon>Bacillati</taxon>
        <taxon>Cyanobacteriota</taxon>
        <taxon>Cyanophyceae</taxon>
        <taxon>Leptolyngbyales</taxon>
        <taxon>Leptolyngbyaceae</taxon>
        <taxon>Stenomitos</taxon>
    </lineage>
</organism>
<evidence type="ECO:0000259" key="5">
    <source>
        <dbReference type="PROSITE" id="PS50043"/>
    </source>
</evidence>
<dbReference type="Pfam" id="PF00196">
    <property type="entry name" value="GerE"/>
    <property type="match status" value="1"/>
</dbReference>
<keyword evidence="4" id="KW-0597">Phosphoprotein</keyword>
<evidence type="ECO:0000259" key="6">
    <source>
        <dbReference type="PROSITE" id="PS50110"/>
    </source>
</evidence>
<dbReference type="OrthoDB" id="3821207at2"/>
<dbReference type="SMART" id="SM00421">
    <property type="entry name" value="HTH_LUXR"/>
    <property type="match status" value="1"/>
</dbReference>
<dbReference type="Pfam" id="PF00072">
    <property type="entry name" value="Response_reg"/>
    <property type="match status" value="1"/>
</dbReference>
<protein>
    <submittedName>
        <fullName evidence="7">DNA-binding response regulator</fullName>
    </submittedName>
</protein>
<dbReference type="InterPro" id="IPR036388">
    <property type="entry name" value="WH-like_DNA-bd_sf"/>
</dbReference>
<dbReference type="CDD" id="cd06170">
    <property type="entry name" value="LuxR_C_like"/>
    <property type="match status" value="1"/>
</dbReference>
<reference evidence="7 8" key="2">
    <citation type="submission" date="2018-03" db="EMBL/GenBank/DDBJ databases">
        <title>The ancient ancestry and fast evolution of plastids.</title>
        <authorList>
            <person name="Moore K.R."/>
            <person name="Magnabosco C."/>
            <person name="Momper L."/>
            <person name="Gold D.A."/>
            <person name="Bosak T."/>
            <person name="Fournier G.P."/>
        </authorList>
    </citation>
    <scope>NUCLEOTIDE SEQUENCE [LARGE SCALE GENOMIC DNA]</scope>
    <source>
        <strain evidence="7 8">ULC18</strain>
    </source>
</reference>
<accession>A0A2T1DZ41</accession>
<dbReference type="GO" id="GO:0005829">
    <property type="term" value="C:cytosol"/>
    <property type="evidence" value="ECO:0007669"/>
    <property type="project" value="TreeGrafter"/>
</dbReference>
<dbReference type="RefSeq" id="WP_106258665.1">
    <property type="nucleotide sequence ID" value="NZ_CAWNSW010000160.1"/>
</dbReference>
<dbReference type="PROSITE" id="PS50043">
    <property type="entry name" value="HTH_LUXR_2"/>
    <property type="match status" value="1"/>
</dbReference>
<gene>
    <name evidence="7" type="ORF">C7B82_22180</name>
</gene>
<dbReference type="InterPro" id="IPR000792">
    <property type="entry name" value="Tscrpt_reg_LuxR_C"/>
</dbReference>
<dbReference type="PANTHER" id="PTHR48111">
    <property type="entry name" value="REGULATOR OF RPOS"/>
    <property type="match status" value="1"/>
</dbReference>